<feature type="region of interest" description="Disordered" evidence="5">
    <location>
        <begin position="51"/>
        <end position="83"/>
    </location>
</feature>
<dbReference type="PANTHER" id="PTHR47424">
    <property type="entry name" value="REGULATORY PROTEIN GAL4"/>
    <property type="match status" value="1"/>
</dbReference>
<sequence length="618" mass="69769">MLIKLRSRYVGSLEEKIRRLEQELQQTQQATGTRQTIEPLLTHPLSDAALVNDFNRQNPPPQPRLSRTQSVQPISSDPTGSSLEKDHDLIKVLKYGKSMMLKRILKADGEVSIHSALADFGVAPSGTSPSETTQVQYSDLQDMNASCRDADADIRAGNFPLDDDNLILPSRVLANRLVDLFFENVAPILPLVHEPSFRQELNAYYDDPRSESIAFRSLVNMVFAYGCDYLQLELSQTYQLSQEFHKRATELILLVCYELASLEVVQALLLVTLHLNSTLSIEAGHSVPPATVDDSQILPTCIAEPTSIPHQPSQMHFFNCLMQLIQISEMALSSKSNGPRNDIYSQMSLALDQESKVAQWLERLPEHLRFNYNNTDTKLRRQQRSLQTRYLHTRLMIHRMNMLSAVSSDKRRDPSQLNDKFLQSVLAASVQQCIDCSCELISLVNDYYQQNILGPWWLLLQFIFTTLATLFALRARSHLVKYQDDGRICSSIEKAMALLQSFGDINPTLTQCRRYFESMMPPKSKQTAKSSTQESLSFQQQHNGSRPLPPSYGDLRVAAQAVHTRPTSSVHSSMDFHPAHDINFFAADETMSDYSAELLADSTFGTFNFGALDPVLQM</sequence>
<feature type="compositionally biased region" description="Polar residues" evidence="5">
    <location>
        <begin position="65"/>
        <end position="82"/>
    </location>
</feature>
<gene>
    <name evidence="7" type="ORF">H2204_003532</name>
</gene>
<dbReference type="GO" id="GO:0000435">
    <property type="term" value="P:positive regulation of transcription from RNA polymerase II promoter by galactose"/>
    <property type="evidence" value="ECO:0007669"/>
    <property type="project" value="TreeGrafter"/>
</dbReference>
<feature type="domain" description="Xylanolytic transcriptional activator regulatory" evidence="6">
    <location>
        <begin position="179"/>
        <end position="280"/>
    </location>
</feature>
<keyword evidence="8" id="KW-1185">Reference proteome</keyword>
<name>A0AA38YAF8_9EURO</name>
<keyword evidence="3" id="KW-0804">Transcription</keyword>
<dbReference type="Proteomes" id="UP001172681">
    <property type="component" value="Unassembled WGS sequence"/>
</dbReference>
<evidence type="ECO:0000256" key="3">
    <source>
        <dbReference type="ARBA" id="ARBA00023163"/>
    </source>
</evidence>
<evidence type="ECO:0000313" key="7">
    <source>
        <dbReference type="EMBL" id="KAJ9639739.1"/>
    </source>
</evidence>
<dbReference type="InterPro" id="IPR051127">
    <property type="entry name" value="Fungal_SecMet_Regulators"/>
</dbReference>
<dbReference type="GO" id="GO:0008270">
    <property type="term" value="F:zinc ion binding"/>
    <property type="evidence" value="ECO:0007669"/>
    <property type="project" value="InterPro"/>
</dbReference>
<evidence type="ECO:0000259" key="6">
    <source>
        <dbReference type="Pfam" id="PF04082"/>
    </source>
</evidence>
<evidence type="ECO:0000256" key="1">
    <source>
        <dbReference type="ARBA" id="ARBA00023015"/>
    </source>
</evidence>
<evidence type="ECO:0000256" key="2">
    <source>
        <dbReference type="ARBA" id="ARBA00023125"/>
    </source>
</evidence>
<evidence type="ECO:0000256" key="5">
    <source>
        <dbReference type="SAM" id="MobiDB-lite"/>
    </source>
</evidence>
<dbReference type="GO" id="GO:0000978">
    <property type="term" value="F:RNA polymerase II cis-regulatory region sequence-specific DNA binding"/>
    <property type="evidence" value="ECO:0007669"/>
    <property type="project" value="TreeGrafter"/>
</dbReference>
<dbReference type="PANTHER" id="PTHR47424:SF3">
    <property type="entry name" value="REGULATORY PROTEIN GAL4"/>
    <property type="match status" value="1"/>
</dbReference>
<keyword evidence="1" id="KW-0805">Transcription regulation</keyword>
<dbReference type="EMBL" id="JAPDRN010000016">
    <property type="protein sequence ID" value="KAJ9639739.1"/>
    <property type="molecule type" value="Genomic_DNA"/>
</dbReference>
<feature type="compositionally biased region" description="Polar residues" evidence="5">
    <location>
        <begin position="524"/>
        <end position="544"/>
    </location>
</feature>
<dbReference type="InterPro" id="IPR007219">
    <property type="entry name" value="XnlR_reg_dom"/>
</dbReference>
<dbReference type="CDD" id="cd12148">
    <property type="entry name" value="fungal_TF_MHR"/>
    <property type="match status" value="1"/>
</dbReference>
<dbReference type="GO" id="GO:0005634">
    <property type="term" value="C:nucleus"/>
    <property type="evidence" value="ECO:0007669"/>
    <property type="project" value="TreeGrafter"/>
</dbReference>
<protein>
    <recommendedName>
        <fullName evidence="6">Xylanolytic transcriptional activator regulatory domain-containing protein</fullName>
    </recommendedName>
</protein>
<reference evidence="7" key="1">
    <citation type="submission" date="2022-10" db="EMBL/GenBank/DDBJ databases">
        <title>Culturing micro-colonial fungi from biological soil crusts in the Mojave desert and describing Neophaeococcomyces mojavensis, and introducing the new genera and species Taxawa tesnikishii.</title>
        <authorList>
            <person name="Kurbessoian T."/>
            <person name="Stajich J.E."/>
        </authorList>
    </citation>
    <scope>NUCLEOTIDE SEQUENCE</scope>
    <source>
        <strain evidence="7">TK_35</strain>
    </source>
</reference>
<dbReference type="Pfam" id="PF04082">
    <property type="entry name" value="Fungal_trans"/>
    <property type="match status" value="1"/>
</dbReference>
<keyword evidence="2" id="KW-0238">DNA-binding</keyword>
<comment type="caution">
    <text evidence="7">The sequence shown here is derived from an EMBL/GenBank/DDBJ whole genome shotgun (WGS) entry which is preliminary data.</text>
</comment>
<dbReference type="AlphaFoldDB" id="A0AA38YAF8"/>
<feature type="region of interest" description="Disordered" evidence="5">
    <location>
        <begin position="523"/>
        <end position="550"/>
    </location>
</feature>
<dbReference type="GO" id="GO:0006351">
    <property type="term" value="P:DNA-templated transcription"/>
    <property type="evidence" value="ECO:0007669"/>
    <property type="project" value="InterPro"/>
</dbReference>
<organism evidence="7 8">
    <name type="scientific">Knufia peltigerae</name>
    <dbReference type="NCBI Taxonomy" id="1002370"/>
    <lineage>
        <taxon>Eukaryota</taxon>
        <taxon>Fungi</taxon>
        <taxon>Dikarya</taxon>
        <taxon>Ascomycota</taxon>
        <taxon>Pezizomycotina</taxon>
        <taxon>Eurotiomycetes</taxon>
        <taxon>Chaetothyriomycetidae</taxon>
        <taxon>Chaetothyriales</taxon>
        <taxon>Trichomeriaceae</taxon>
        <taxon>Knufia</taxon>
    </lineage>
</organism>
<accession>A0AA38YAF8</accession>
<dbReference type="GO" id="GO:0000981">
    <property type="term" value="F:DNA-binding transcription factor activity, RNA polymerase II-specific"/>
    <property type="evidence" value="ECO:0007669"/>
    <property type="project" value="TreeGrafter"/>
</dbReference>
<evidence type="ECO:0000256" key="4">
    <source>
        <dbReference type="ARBA" id="ARBA00023242"/>
    </source>
</evidence>
<evidence type="ECO:0000313" key="8">
    <source>
        <dbReference type="Proteomes" id="UP001172681"/>
    </source>
</evidence>
<keyword evidence="4" id="KW-0539">Nucleus</keyword>
<proteinExistence type="predicted"/>